<keyword evidence="1" id="KW-0175">Coiled coil</keyword>
<keyword evidence="3" id="KW-0472">Membrane</keyword>
<protein>
    <submittedName>
        <fullName evidence="4">Uncharacterized protein</fullName>
    </submittedName>
</protein>
<feature type="transmembrane region" description="Helical" evidence="3">
    <location>
        <begin position="834"/>
        <end position="854"/>
    </location>
</feature>
<organism evidence="4 5">
    <name type="scientific">Chlamydia serpentis</name>
    <dbReference type="NCBI Taxonomy" id="1967782"/>
    <lineage>
        <taxon>Bacteria</taxon>
        <taxon>Pseudomonadati</taxon>
        <taxon>Chlamydiota</taxon>
        <taxon>Chlamydiia</taxon>
        <taxon>Chlamydiales</taxon>
        <taxon>Chlamydiaceae</taxon>
        <taxon>Chlamydia/Chlamydophila group</taxon>
        <taxon>Chlamydia</taxon>
    </lineage>
</organism>
<reference evidence="5" key="1">
    <citation type="submission" date="2017-11" db="EMBL/GenBank/DDBJ databases">
        <authorList>
            <person name="Seth-Smith MB H."/>
        </authorList>
    </citation>
    <scope>NUCLEOTIDE SEQUENCE [LARGE SCALE GENOMIC DNA]</scope>
</reference>
<name>A0A2R8FAC2_9CHLA</name>
<dbReference type="KEGG" id="csee:C10C_0126"/>
<accession>A0A2R8FAC2</accession>
<evidence type="ECO:0000313" key="4">
    <source>
        <dbReference type="EMBL" id="SPN73311.1"/>
    </source>
</evidence>
<keyword evidence="3" id="KW-1133">Transmembrane helix</keyword>
<dbReference type="Proteomes" id="UP000244926">
    <property type="component" value="Chromosome I"/>
</dbReference>
<keyword evidence="3" id="KW-0812">Transmembrane</keyword>
<proteinExistence type="predicted"/>
<feature type="transmembrane region" description="Helical" evidence="3">
    <location>
        <begin position="73"/>
        <end position="91"/>
    </location>
</feature>
<evidence type="ECO:0000256" key="2">
    <source>
        <dbReference type="SAM" id="MobiDB-lite"/>
    </source>
</evidence>
<dbReference type="RefSeq" id="WP_108896295.1">
    <property type="nucleotide sequence ID" value="NZ_LT993738.1"/>
</dbReference>
<evidence type="ECO:0000313" key="5">
    <source>
        <dbReference type="Proteomes" id="UP000244926"/>
    </source>
</evidence>
<evidence type="ECO:0000256" key="3">
    <source>
        <dbReference type="SAM" id="Phobius"/>
    </source>
</evidence>
<dbReference type="EMBL" id="LT993738">
    <property type="protein sequence ID" value="SPN73311.1"/>
    <property type="molecule type" value="Genomic_DNA"/>
</dbReference>
<keyword evidence="5" id="KW-1185">Reference proteome</keyword>
<feature type="coiled-coil region" evidence="1">
    <location>
        <begin position="1505"/>
        <end position="1548"/>
    </location>
</feature>
<feature type="transmembrane region" description="Helical" evidence="3">
    <location>
        <begin position="860"/>
        <end position="880"/>
    </location>
</feature>
<evidence type="ECO:0000256" key="1">
    <source>
        <dbReference type="SAM" id="Coils"/>
    </source>
</evidence>
<feature type="region of interest" description="Disordered" evidence="2">
    <location>
        <begin position="1"/>
        <end position="32"/>
    </location>
</feature>
<feature type="coiled-coil region" evidence="1">
    <location>
        <begin position="991"/>
        <end position="1025"/>
    </location>
</feature>
<feature type="coiled-coil region" evidence="1">
    <location>
        <begin position="535"/>
        <end position="562"/>
    </location>
</feature>
<sequence length="1594" mass="180430">MASSSTNPSQHNSGSSLNSHSVLNSPSEGVPLTEEAKSSRGWLANRRHFLEVLDASIERIENTELSKYSRYKVIIIIATLITIALSCIVPLCMMFGLPMWVPCLILFGFGLSSVLISRRLQTKCKDIQLRYRAFQLYRQQLLSQYPDLRTSTLHKYNITGTKPEKGFLSRLQESLRPDLHETKEDGGVSLDSRLDLAGSGLQHYQTDALLGISGVNSPEWKRIYSQVFSIKEGILKDTEGNQSIREIQKSALATNGENIGKVPSGGILGFAREILAVCGYGINVGIEAKKSIDQYIKCFLNSPTFMSWNAQLSDRVKSYLLNHQQQLDYACKIFQDLSALTAAYSAAQSLENLNILIGCYKQLTQSQVLDQNNITLIHEQHLKLALRDGCDSKLLNQWSGVHQKFSAAIQEKQDKAIEDADLLLVLDGLREQLEKSRKEILGKCNNSTECVSRAEQKLVSYLVGIGDNDSLINNFHKAISLGKSVENSVKSTILQHPERRIIGLRNAIGQMQGVLNRDDWGAVSGKKNTDILQTKDILQNQLQALKDVLNRWEKSYQAFKENKLTGVLLHDFASSHSHFLRLVDSLKGEDTSDEHLLSTINRISSNLKSMQAEVEEKNIGMNPEDIAQLAIEYQNLINELSPIFEAVNEIRQQIYNEGVSEGSMLLRSLVNKEDALSKKTEEKRKELVASAKQARIDARETENQGIAPLIQKNQEHLLSILSDMESFNSILQKDIRSFDTETLVRFSSRMFSSMQSLDRNTYTDLLEILEMQSNSAAPIQIPESSGEISPEVRIGLANHISIIQKKQSHFLEKRCDDLDKMLGTLQKSIDKWGLAKGIISGILGLILCILGALFLAQQALWLVILVCIGLLCVQMCPLFFDHIFQKKMFEKKVLETAKSLLPATKILPSEFDNKDLNRLAKLQENLSLEGFNQSWARSVIHDLENIQPKEKNLKDITKEFRKDAKNLDKRIKRRFKGELEGEQRVLGIPQRETLSQSFLTLNNELKRLEKEKQNVNIEQDALVKERIGLVLEKTKYDNERTHAQSLANKVSKLKSEEVLKEDFESKLFIQNLLRDLIQQKLSQLGTQDIDIAKEAKELHALATVIYSHTSERAEKHKAKKKFKESVLRIANSGSLEVLENYLNISSSQGLCNMEMQSTFSDKILIKPDRAKQGQVDRKNASREEMLKTLGLDYLEPFVRFVSPETSLSGYNQIVKAYQLLVDISNRLERQQSVSPEDYAAAKAALSAYVRKHESLIGLTYGLHAQEPGTNSTVTTMMRELYAARQIVETSLTLSQVNRNDQILHLINSVLDKSSVDKESSVGSIMDILQACVEHLKSNQAATEDVRYHKYLQKLLKFPVSGLYVAFRHAKNRCLLSVTELNNLKETKIAQAEAEGYIQEKSKVFHPYWETAQARLAEIDDKLKVLHSKETGFEREIKLLNLQISLLGISIQLNSLLNSETWLENQNWLLNLEIRVQQVSYRYDRLIDQKTWLEDKSDFLNLQSLTKELSLQLGALEDKKEWLENQSQLLDLEIRSNLVSDELDTLENRGGAVETELRTKIEEVLGQINASKKDLRMELGLLSTQISNFIQNNLG</sequence>
<gene>
    <name evidence="4" type="ORF">C10C_0126</name>
</gene>
<dbReference type="OrthoDB" id="19185at2"/>
<feature type="compositionally biased region" description="Polar residues" evidence="2">
    <location>
        <begin position="1"/>
        <end position="27"/>
    </location>
</feature>